<keyword evidence="3 6" id="KW-0812">Transmembrane</keyword>
<comment type="caution">
    <text evidence="9">The sequence shown here is derived from an EMBL/GenBank/DDBJ whole genome shotgun (WGS) entry which is preliminary data.</text>
</comment>
<dbReference type="Proteomes" id="UP000218767">
    <property type="component" value="Unassembled WGS sequence"/>
</dbReference>
<feature type="transmembrane region" description="Helical" evidence="6">
    <location>
        <begin position="753"/>
        <end position="780"/>
    </location>
</feature>
<dbReference type="AlphaFoldDB" id="A0A2A4WYC7"/>
<feature type="domain" description="ABC3 transporter permease C-terminal" evidence="7">
    <location>
        <begin position="711"/>
        <end position="814"/>
    </location>
</feature>
<dbReference type="PROSITE" id="PS51257">
    <property type="entry name" value="PROKAR_LIPOPROTEIN"/>
    <property type="match status" value="1"/>
</dbReference>
<evidence type="ECO:0000256" key="1">
    <source>
        <dbReference type="ARBA" id="ARBA00004651"/>
    </source>
</evidence>
<evidence type="ECO:0000256" key="6">
    <source>
        <dbReference type="SAM" id="Phobius"/>
    </source>
</evidence>
<dbReference type="EMBL" id="NVUL01000074">
    <property type="protein sequence ID" value="PCI75462.1"/>
    <property type="molecule type" value="Genomic_DNA"/>
</dbReference>
<dbReference type="GO" id="GO:0022857">
    <property type="term" value="F:transmembrane transporter activity"/>
    <property type="evidence" value="ECO:0007669"/>
    <property type="project" value="TreeGrafter"/>
</dbReference>
<evidence type="ECO:0000256" key="2">
    <source>
        <dbReference type="ARBA" id="ARBA00022475"/>
    </source>
</evidence>
<dbReference type="Pfam" id="PF12704">
    <property type="entry name" value="MacB_PCD"/>
    <property type="match status" value="1"/>
</dbReference>
<feature type="transmembrane region" description="Helical" evidence="6">
    <location>
        <begin position="706"/>
        <end position="732"/>
    </location>
</feature>
<dbReference type="InterPro" id="IPR003838">
    <property type="entry name" value="ABC3_permease_C"/>
</dbReference>
<evidence type="ECO:0000259" key="7">
    <source>
        <dbReference type="Pfam" id="PF02687"/>
    </source>
</evidence>
<evidence type="ECO:0000259" key="8">
    <source>
        <dbReference type="Pfam" id="PF12704"/>
    </source>
</evidence>
<name>A0A2A4WYC7_9GAMM</name>
<evidence type="ECO:0008006" key="11">
    <source>
        <dbReference type="Google" id="ProtNLM"/>
    </source>
</evidence>
<feature type="transmembrane region" description="Helical" evidence="6">
    <location>
        <begin position="385"/>
        <end position="408"/>
    </location>
</feature>
<feature type="transmembrane region" description="Helical" evidence="6">
    <location>
        <begin position="792"/>
        <end position="814"/>
    </location>
</feature>
<keyword evidence="2" id="KW-1003">Cell membrane</keyword>
<feature type="transmembrane region" description="Helical" evidence="6">
    <location>
        <begin position="337"/>
        <end position="365"/>
    </location>
</feature>
<keyword evidence="4 6" id="KW-1133">Transmembrane helix</keyword>
<dbReference type="GO" id="GO:0005886">
    <property type="term" value="C:plasma membrane"/>
    <property type="evidence" value="ECO:0007669"/>
    <property type="project" value="UniProtKB-SubCell"/>
</dbReference>
<proteinExistence type="predicted"/>
<evidence type="ECO:0000313" key="10">
    <source>
        <dbReference type="Proteomes" id="UP000218767"/>
    </source>
</evidence>
<comment type="subcellular location">
    <subcellularLocation>
        <location evidence="1">Cell membrane</location>
        <topology evidence="1">Multi-pass membrane protein</topology>
    </subcellularLocation>
</comment>
<feature type="domain" description="ABC3 transporter permease C-terminal" evidence="7">
    <location>
        <begin position="297"/>
        <end position="411"/>
    </location>
</feature>
<dbReference type="PANTHER" id="PTHR30572:SF18">
    <property type="entry name" value="ABC-TYPE MACROLIDE FAMILY EXPORT SYSTEM PERMEASE COMPONENT 2"/>
    <property type="match status" value="1"/>
</dbReference>
<evidence type="ECO:0000313" key="9">
    <source>
        <dbReference type="EMBL" id="PCI75462.1"/>
    </source>
</evidence>
<reference evidence="10" key="1">
    <citation type="submission" date="2017-08" db="EMBL/GenBank/DDBJ databases">
        <title>A dynamic microbial community with high functional redundancy inhabits the cold, oxic subseafloor aquifer.</title>
        <authorList>
            <person name="Tully B.J."/>
            <person name="Wheat C.G."/>
            <person name="Glazer B.T."/>
            <person name="Huber J.A."/>
        </authorList>
    </citation>
    <scope>NUCLEOTIDE SEQUENCE [LARGE SCALE GENOMIC DNA]</scope>
</reference>
<evidence type="ECO:0000256" key="3">
    <source>
        <dbReference type="ARBA" id="ARBA00022692"/>
    </source>
</evidence>
<protein>
    <recommendedName>
        <fullName evidence="11">ABC transporter permease</fullName>
    </recommendedName>
</protein>
<organism evidence="9 10">
    <name type="scientific">SAR86 cluster bacterium</name>
    <dbReference type="NCBI Taxonomy" id="2030880"/>
    <lineage>
        <taxon>Bacteria</taxon>
        <taxon>Pseudomonadati</taxon>
        <taxon>Pseudomonadota</taxon>
        <taxon>Gammaproteobacteria</taxon>
        <taxon>SAR86 cluster</taxon>
    </lineage>
</organism>
<feature type="transmembrane region" description="Helical" evidence="6">
    <location>
        <begin position="290"/>
        <end position="316"/>
    </location>
</feature>
<feature type="transmembrane region" description="Helical" evidence="6">
    <location>
        <begin position="21"/>
        <end position="41"/>
    </location>
</feature>
<dbReference type="InterPro" id="IPR050250">
    <property type="entry name" value="Macrolide_Exporter_MacB"/>
</dbReference>
<dbReference type="Pfam" id="PF02687">
    <property type="entry name" value="FtsX"/>
    <property type="match status" value="2"/>
</dbReference>
<evidence type="ECO:0000256" key="5">
    <source>
        <dbReference type="ARBA" id="ARBA00023136"/>
    </source>
</evidence>
<accession>A0A2A4WYC7</accession>
<gene>
    <name evidence="9" type="ORF">COB20_12810</name>
</gene>
<feature type="transmembrane region" description="Helical" evidence="6">
    <location>
        <begin position="429"/>
        <end position="455"/>
    </location>
</feature>
<keyword evidence="5 6" id="KW-0472">Membrane</keyword>
<feature type="domain" description="MacB-like periplasmic core" evidence="8">
    <location>
        <begin position="20"/>
        <end position="239"/>
    </location>
</feature>
<sequence length="833" mass="92174">MFKNYLTTTFNNLLKNRAYTIINVTGLSVGLAACIMIALYVQDERSFDKHWNDSAQIFRLNRTVEVRAGSLQKGTSTSILALPLLKRTFSEEIESGTRLLGGRSTFSAGTESYTENLIRIDKDFPEIFQLEVIAGSLEVTLQDPRNIALSEEVAIKFFGKSDVIGEVITRERREIKADHVVTAVYRKPLEKTILDFPLLSLIDDLALAGTGLDVWFNGGNRTIIKLKEGADVDLLGQQLPSFIDQNIDIAQLQAGQDVMPSDRVSYELQKLPDAYLGSAFVTYGVTGNAVVVLAFSVIAVLVLLIASINFMILTTVKATQRAQEVAMRKVLGARRHQLVLQFIGESFFIVLLSMLLALVGVELLLPVFETLVGKSFAVPYTEAKTYLSLLGLLIVVGCTGGIYPAIMLSRFRPVRTLRGARSTENKTSIAFRNLLVVFQFTVSITLIAATAVIFVQINYANLRDPGYNSENLIVLENPVTPGAGLRLDTLQQQLHNLSSISDIGFSNFAPMRMMSNSFAFTRKDMEGGSSGINLPSIHVDQGFLQTYQIPLIAGRYYDEDRDQELVYDGLTLQTFGREFVDVNVVLNASAVQLLGYSTAEAAIGGKLGSNVQLSAARGDIVNLTIVGVVADTQFMSLRREPTPTAYILAPDYPFQGTLALRFLGNPQEAVSQVEKIWDSVVGGERPQMFFLRQEMREQFRKEQSEAVILVSFSLLAIVIACLGLFGLASFTVQRRTKEIGLRKVMGAKIRHIVSLLVVQFSIPVLIANVFAWPITVWIMLNWLQQFPYQIEAWLLLPLCFAAGFAAMIIAWVTVAGNTFRVARSSPILSLRYE</sequence>
<dbReference type="PANTHER" id="PTHR30572">
    <property type="entry name" value="MEMBRANE COMPONENT OF TRANSPORTER-RELATED"/>
    <property type="match status" value="1"/>
</dbReference>
<dbReference type="InterPro" id="IPR025857">
    <property type="entry name" value="MacB_PCD"/>
</dbReference>
<evidence type="ECO:0000256" key="4">
    <source>
        <dbReference type="ARBA" id="ARBA00022989"/>
    </source>
</evidence>